<dbReference type="GO" id="GO:0050482">
    <property type="term" value="P:arachidonate secretion"/>
    <property type="evidence" value="ECO:0007669"/>
    <property type="project" value="InterPro"/>
</dbReference>
<feature type="signal peptide" evidence="1">
    <location>
        <begin position="1"/>
        <end position="28"/>
    </location>
</feature>
<dbReference type="RefSeq" id="WP_135011556.1">
    <property type="nucleotide sequence ID" value="NZ_JADGLK010000008.1"/>
</dbReference>
<dbReference type="Proteomes" id="UP000297951">
    <property type="component" value="Unassembled WGS sequence"/>
</dbReference>
<reference evidence="2 3" key="1">
    <citation type="submission" date="2019-03" db="EMBL/GenBank/DDBJ databases">
        <title>Diversity of the mouse oral microbiome.</title>
        <authorList>
            <person name="Joseph S."/>
            <person name="Aduse-Opoku J."/>
            <person name="Curtis M."/>
            <person name="Wade W."/>
            <person name="Hashim A."/>
        </authorList>
    </citation>
    <scope>NUCLEOTIDE SEQUENCE [LARGE SCALE GENOMIC DNA]</scope>
    <source>
        <strain evidence="3">irhom_31</strain>
    </source>
</reference>
<dbReference type="OrthoDB" id="5125543at2"/>
<keyword evidence="1" id="KW-0732">Signal</keyword>
<dbReference type="AlphaFoldDB" id="A0A4Y9F6L0"/>
<accession>A0A4Y9F6L0</accession>
<comment type="caution">
    <text evidence="2">The sequence shown here is derived from an EMBL/GenBank/DDBJ whole genome shotgun (WGS) entry which is preliminary data.</text>
</comment>
<dbReference type="EMBL" id="SPQC01000008">
    <property type="protein sequence ID" value="TFU23367.1"/>
    <property type="molecule type" value="Genomic_DNA"/>
</dbReference>
<organism evidence="2 3">
    <name type="scientific">Rothia nasimurium</name>
    <dbReference type="NCBI Taxonomy" id="85336"/>
    <lineage>
        <taxon>Bacteria</taxon>
        <taxon>Bacillati</taxon>
        <taxon>Actinomycetota</taxon>
        <taxon>Actinomycetes</taxon>
        <taxon>Micrococcales</taxon>
        <taxon>Micrococcaceae</taxon>
        <taxon>Rothia</taxon>
    </lineage>
</organism>
<dbReference type="GO" id="GO:0004623">
    <property type="term" value="F:phospholipase A2 activity"/>
    <property type="evidence" value="ECO:0007669"/>
    <property type="project" value="InterPro"/>
</dbReference>
<evidence type="ECO:0000313" key="3">
    <source>
        <dbReference type="Proteomes" id="UP000297951"/>
    </source>
</evidence>
<proteinExistence type="predicted"/>
<dbReference type="GO" id="GO:0006644">
    <property type="term" value="P:phospholipid metabolic process"/>
    <property type="evidence" value="ECO:0007669"/>
    <property type="project" value="InterPro"/>
</dbReference>
<dbReference type="SUPFAM" id="SSF48619">
    <property type="entry name" value="Phospholipase A2, PLA2"/>
    <property type="match status" value="1"/>
</dbReference>
<gene>
    <name evidence="2" type="ORF">E4U03_03235</name>
</gene>
<sequence length="215" mass="23453">MVPQKIFSRFTGALALSSLLIFSTPTHATPIEDISSRVDSYSNASSTEELADQLLSYAIFDQQNNIIAFDAEGARNSGAPEIVIEAAQEFNNNTQQTRPLNQYTRNPGNSIAAGWEVHGNWCGPGHSGPGEPIDLLDSRCKDHDLCYGEKGYFNKSCDFQLVTRLTVDIVQGKYKGSVLAKAIAIRAVFTPNSIILPNPIPYSSGVNRLDETNIT</sequence>
<dbReference type="Gene3D" id="1.20.90.10">
    <property type="entry name" value="Phospholipase A2 domain"/>
    <property type="match status" value="1"/>
</dbReference>
<feature type="chain" id="PRO_5021291875" description="Phospholipase" evidence="1">
    <location>
        <begin position="29"/>
        <end position="215"/>
    </location>
</feature>
<dbReference type="InterPro" id="IPR036444">
    <property type="entry name" value="PLipase_A2_dom_sf"/>
</dbReference>
<evidence type="ECO:0000313" key="2">
    <source>
        <dbReference type="EMBL" id="TFU23367.1"/>
    </source>
</evidence>
<name>A0A4Y9F6L0_9MICC</name>
<protein>
    <recommendedName>
        <fullName evidence="4">Phospholipase</fullName>
    </recommendedName>
</protein>
<evidence type="ECO:0008006" key="4">
    <source>
        <dbReference type="Google" id="ProtNLM"/>
    </source>
</evidence>
<evidence type="ECO:0000256" key="1">
    <source>
        <dbReference type="SAM" id="SignalP"/>
    </source>
</evidence>